<protein>
    <submittedName>
        <fullName evidence="4">Pheromone cAD1 lipoprotein</fullName>
    </submittedName>
</protein>
<feature type="signal peptide" evidence="2">
    <location>
        <begin position="1"/>
        <end position="21"/>
    </location>
</feature>
<dbReference type="Gene3D" id="3.90.1010.20">
    <property type="match status" value="2"/>
</dbReference>
<evidence type="ECO:0000259" key="3">
    <source>
        <dbReference type="SMART" id="SM00900"/>
    </source>
</evidence>
<feature type="domain" description="FMN-binding" evidence="3">
    <location>
        <begin position="77"/>
        <end position="168"/>
    </location>
</feature>
<gene>
    <name evidence="4" type="ORF">RU97_GL002356</name>
</gene>
<evidence type="ECO:0000313" key="5">
    <source>
        <dbReference type="Proteomes" id="UP000181884"/>
    </source>
</evidence>
<proteinExistence type="predicted"/>
<dbReference type="GO" id="GO:0010181">
    <property type="term" value="F:FMN binding"/>
    <property type="evidence" value="ECO:0007669"/>
    <property type="project" value="InterPro"/>
</dbReference>
<organism evidence="4 5">
    <name type="scientific">Enterococcus canis</name>
    <dbReference type="NCBI Taxonomy" id="214095"/>
    <lineage>
        <taxon>Bacteria</taxon>
        <taxon>Bacillati</taxon>
        <taxon>Bacillota</taxon>
        <taxon>Bacilli</taxon>
        <taxon>Lactobacillales</taxon>
        <taxon>Enterococcaceae</taxon>
        <taxon>Enterococcus</taxon>
    </lineage>
</organism>
<reference evidence="4 5" key="1">
    <citation type="submission" date="2014-12" db="EMBL/GenBank/DDBJ databases">
        <title>Draft genome sequences of 29 type strains of Enterococci.</title>
        <authorList>
            <person name="Zhong Z."/>
            <person name="Sun Z."/>
            <person name="Liu W."/>
            <person name="Zhang W."/>
            <person name="Zhang H."/>
        </authorList>
    </citation>
    <scope>NUCLEOTIDE SEQUENCE [LARGE SCALE GENOMIC DNA]</scope>
    <source>
        <strain evidence="4 5">DSM 17029</strain>
    </source>
</reference>
<evidence type="ECO:0000313" key="4">
    <source>
        <dbReference type="EMBL" id="OJG17810.1"/>
    </source>
</evidence>
<dbReference type="AlphaFoldDB" id="A0A1L8RDE8"/>
<dbReference type="EMBL" id="JXKH01000006">
    <property type="protein sequence ID" value="OJG17810.1"/>
    <property type="molecule type" value="Genomic_DNA"/>
</dbReference>
<accession>A0A1L8RDE8</accession>
<feature type="chain" id="PRO_5039426808" evidence="2">
    <location>
        <begin position="22"/>
        <end position="315"/>
    </location>
</feature>
<keyword evidence="2" id="KW-0732">Signal</keyword>
<dbReference type="PROSITE" id="PS51257">
    <property type="entry name" value="PROKAR_LIPOPROTEIN"/>
    <property type="match status" value="1"/>
</dbReference>
<feature type="domain" description="FMN-binding" evidence="3">
    <location>
        <begin position="199"/>
        <end position="298"/>
    </location>
</feature>
<dbReference type="GO" id="GO:0016020">
    <property type="term" value="C:membrane"/>
    <property type="evidence" value="ECO:0007669"/>
    <property type="project" value="InterPro"/>
</dbReference>
<name>A0A1L8RDE8_9ENTE</name>
<comment type="caution">
    <text evidence="4">The sequence shown here is derived from an EMBL/GenBank/DDBJ whole genome shotgun (WGS) entry which is preliminary data.</text>
</comment>
<feature type="compositionally biased region" description="Low complexity" evidence="1">
    <location>
        <begin position="31"/>
        <end position="53"/>
    </location>
</feature>
<evidence type="ECO:0000256" key="1">
    <source>
        <dbReference type="SAM" id="MobiDB-lite"/>
    </source>
</evidence>
<dbReference type="RefSeq" id="WP_067395206.1">
    <property type="nucleotide sequence ID" value="NZ_JXKH01000006.1"/>
</dbReference>
<keyword evidence="5" id="KW-1185">Reference proteome</keyword>
<dbReference type="NCBIfam" id="NF041941">
    <property type="entry name" value="lipo_FMN_PplA"/>
    <property type="match status" value="1"/>
</dbReference>
<dbReference type="InterPro" id="IPR007329">
    <property type="entry name" value="FMN-bd"/>
</dbReference>
<dbReference type="Proteomes" id="UP000181884">
    <property type="component" value="Unassembled WGS sequence"/>
</dbReference>
<sequence length="315" mass="33630">MKMKKLVTGFAMVALSTLVLAACGGNNDSGSASSESTAASSAAESTATSESAAPVKEAGADLQDGTYKLEEKNYSNGYRTVFEIVVKDGKIAESKYDNINEDGKSKTEDADYEKNMKDKTGVGPAEFIPELNKQLVAAQSAGGVEVVTGATHSTESFQNYAQQLIQAAQAGKTDTIEIDNGADLKDGTYTLEEKNYSNGYRVSFKMTVKDGKVTESNYDNVSEDGKSKKDDADYQAQMHDKAGVGPAEFIPKFNEEFVKAMEGKDGEAGSPADMEVVTGATHSFHSFVIYAEQMINAAEKGDTTPIEVDNIVMAK</sequence>
<keyword evidence="4" id="KW-0449">Lipoprotein</keyword>
<feature type="region of interest" description="Disordered" evidence="1">
    <location>
        <begin position="29"/>
        <end position="59"/>
    </location>
</feature>
<dbReference type="SMART" id="SM00900">
    <property type="entry name" value="FMN_bind"/>
    <property type="match status" value="2"/>
</dbReference>
<dbReference type="STRING" id="214095.RU97_GL002356"/>
<dbReference type="InterPro" id="IPR049652">
    <property type="entry name" value="PplA-like"/>
</dbReference>
<dbReference type="Pfam" id="PF04205">
    <property type="entry name" value="FMN_bind"/>
    <property type="match status" value="1"/>
</dbReference>
<evidence type="ECO:0000256" key="2">
    <source>
        <dbReference type="SAM" id="SignalP"/>
    </source>
</evidence>